<keyword evidence="1" id="KW-0472">Membrane</keyword>
<proteinExistence type="predicted"/>
<sequence length="212" mass="24815">MITAIISVVNWLATHFRALTIGFICILSVSAFFMYKQLQKKDKEIARLSNNSEYYESLLDSSRKENRTLQLTISDLNTSRDSIVQLLNDTKKKLKIKDKNLVLAQVINTEVKDSVKTVIKTKEVDFTLELKLNDLTTIIVSRKDSILTATLDLKNLQTLFVEEKKEYRNKYKTWLARFFHFDFKKDIHRKYTINNSNKLIKVTDTRIIEISK</sequence>
<name>A0A7M1RRU4_9CAUD</name>
<keyword evidence="1" id="KW-1133">Transmembrane helix</keyword>
<keyword evidence="3" id="KW-1185">Reference proteome</keyword>
<dbReference type="RefSeq" id="YP_010112490.1">
    <property type="nucleotide sequence ID" value="NC_055892.1"/>
</dbReference>
<dbReference type="KEGG" id="vg:65130964"/>
<protein>
    <submittedName>
        <fullName evidence="2">Lysis regulatory protein-like protein</fullName>
    </submittedName>
</protein>
<organism evidence="2 3">
    <name type="scientific">uncultured phage cr109_1</name>
    <dbReference type="NCBI Taxonomy" id="2772083"/>
    <lineage>
        <taxon>Viruses</taxon>
        <taxon>Duplodnaviria</taxon>
        <taxon>Heunggongvirae</taxon>
        <taxon>Uroviricota</taxon>
        <taxon>Caudoviricetes</taxon>
        <taxon>Crassvirales</taxon>
        <taxon>Suoliviridae</taxon>
        <taxon>Loutivirinae</taxon>
        <taxon>Buchavirus</taxon>
        <taxon>Buchavirus splanchnicus</taxon>
    </lineage>
</organism>
<evidence type="ECO:0000313" key="3">
    <source>
        <dbReference type="Proteomes" id="UP000594117"/>
    </source>
</evidence>
<dbReference type="EMBL" id="MT774399">
    <property type="protein sequence ID" value="QOR57038.1"/>
    <property type="molecule type" value="Genomic_DNA"/>
</dbReference>
<reference evidence="2 3" key="1">
    <citation type="submission" date="2020-07" db="EMBL/GenBank/DDBJ databases">
        <title>Taxonomic proposal: Crassvirales, a new order of highly abundant and diverse bacterial viruses.</title>
        <authorList>
            <person name="Shkoporov A.N."/>
            <person name="Stockdale S.R."/>
            <person name="Guerin E."/>
            <person name="Ross R.P."/>
            <person name="Hill C."/>
        </authorList>
    </citation>
    <scope>NUCLEOTIDE SEQUENCE [LARGE SCALE GENOMIC DNA]</scope>
</reference>
<accession>A0A7M1RRU4</accession>
<evidence type="ECO:0000313" key="2">
    <source>
        <dbReference type="EMBL" id="QOR57038.1"/>
    </source>
</evidence>
<dbReference type="Proteomes" id="UP000594117">
    <property type="component" value="Segment"/>
</dbReference>
<keyword evidence="1" id="KW-0812">Transmembrane</keyword>
<dbReference type="GeneID" id="65130964"/>
<evidence type="ECO:0000256" key="1">
    <source>
        <dbReference type="SAM" id="Phobius"/>
    </source>
</evidence>
<feature type="transmembrane region" description="Helical" evidence="1">
    <location>
        <begin position="16"/>
        <end position="35"/>
    </location>
</feature>